<dbReference type="AlphaFoldDB" id="A0A9P7J7W7"/>
<evidence type="ECO:0000313" key="2">
    <source>
        <dbReference type="Proteomes" id="UP000807769"/>
    </source>
</evidence>
<evidence type="ECO:0000313" key="1">
    <source>
        <dbReference type="EMBL" id="KAG1807635.1"/>
    </source>
</evidence>
<comment type="caution">
    <text evidence="1">The sequence shown here is derived from an EMBL/GenBank/DDBJ whole genome shotgun (WGS) entry which is preliminary data.</text>
</comment>
<name>A0A9P7J7W7_9AGAM</name>
<dbReference type="Proteomes" id="UP000807769">
    <property type="component" value="Unassembled WGS sequence"/>
</dbReference>
<keyword evidence="2" id="KW-1185">Reference proteome</keyword>
<sequence length="169" mass="19143">MLVVRVEGEQVMMSQNTKISKRYQLNVSKGYWLGGKGIGLNQREMKGTNQKKEIGVIAQSGRCTVKFVNPDGKVEQKRGHWCNICNHYEVYQKKCAKMGLCEHHHAVLCALVQEQQQAKQQRKVSLLSVMISLKFKGMGEWAKGCSRGQEAKKEREALCLLPVPKAQRV</sequence>
<dbReference type="GeneID" id="64627417"/>
<proteinExistence type="predicted"/>
<dbReference type="EMBL" id="JABBWG010000042">
    <property type="protein sequence ID" value="KAG1807635.1"/>
    <property type="molecule type" value="Genomic_DNA"/>
</dbReference>
<reference evidence="1" key="1">
    <citation type="journal article" date="2020" name="New Phytol.">
        <title>Comparative genomics reveals dynamic genome evolution in host specialist ectomycorrhizal fungi.</title>
        <authorList>
            <person name="Lofgren L.A."/>
            <person name="Nguyen N.H."/>
            <person name="Vilgalys R."/>
            <person name="Ruytinx J."/>
            <person name="Liao H.L."/>
            <person name="Branco S."/>
            <person name="Kuo A."/>
            <person name="LaButti K."/>
            <person name="Lipzen A."/>
            <person name="Andreopoulos W."/>
            <person name="Pangilinan J."/>
            <person name="Riley R."/>
            <person name="Hundley H."/>
            <person name="Na H."/>
            <person name="Barry K."/>
            <person name="Grigoriev I.V."/>
            <person name="Stajich J.E."/>
            <person name="Kennedy P.G."/>
        </authorList>
    </citation>
    <scope>NUCLEOTIDE SEQUENCE</scope>
    <source>
        <strain evidence="1">MN1</strain>
    </source>
</reference>
<organism evidence="1 2">
    <name type="scientific">Suillus subaureus</name>
    <dbReference type="NCBI Taxonomy" id="48587"/>
    <lineage>
        <taxon>Eukaryota</taxon>
        <taxon>Fungi</taxon>
        <taxon>Dikarya</taxon>
        <taxon>Basidiomycota</taxon>
        <taxon>Agaricomycotina</taxon>
        <taxon>Agaricomycetes</taxon>
        <taxon>Agaricomycetidae</taxon>
        <taxon>Boletales</taxon>
        <taxon>Suillineae</taxon>
        <taxon>Suillaceae</taxon>
        <taxon>Suillus</taxon>
    </lineage>
</organism>
<dbReference type="OrthoDB" id="3137936at2759"/>
<gene>
    <name evidence="1" type="ORF">BJ212DRAFT_1303353</name>
</gene>
<accession>A0A9P7J7W7</accession>
<protein>
    <submittedName>
        <fullName evidence="1">Uncharacterized protein</fullName>
    </submittedName>
</protein>
<dbReference type="RefSeq" id="XP_041188169.1">
    <property type="nucleotide sequence ID" value="XM_041333400.1"/>
</dbReference>